<reference evidence="5" key="1">
    <citation type="submission" date="2016-06" db="UniProtKB">
        <authorList>
            <consortium name="WormBaseParasite"/>
        </authorList>
    </citation>
    <scope>IDENTIFICATION</scope>
</reference>
<dbReference type="AlphaFoldDB" id="A0A183AMB9"/>
<feature type="chain" id="PRO_5043138100" evidence="2">
    <location>
        <begin position="23"/>
        <end position="111"/>
    </location>
</feature>
<keyword evidence="4" id="KW-1185">Reference proteome</keyword>
<evidence type="ECO:0000256" key="1">
    <source>
        <dbReference type="SAM" id="MobiDB-lite"/>
    </source>
</evidence>
<evidence type="ECO:0000313" key="5">
    <source>
        <dbReference type="WBParaSite" id="ECPE_0000812601-mRNA-1"/>
    </source>
</evidence>
<dbReference type="Proteomes" id="UP000272942">
    <property type="component" value="Unassembled WGS sequence"/>
</dbReference>
<sequence>MKTAVLCFAFVALLFLSQQSDALVFRHSKGRTRKTQTLETEKPSTPSTTTEDSQESGEESQARETVEELPDEDDDDELIASTPTITRIRLRGRMCVRVCVRGRCYIRCWRY</sequence>
<accession>A0A183AMB9</accession>
<dbReference type="WBParaSite" id="ECPE_0000812601-mRNA-1">
    <property type="protein sequence ID" value="ECPE_0000812601-mRNA-1"/>
    <property type="gene ID" value="ECPE_0000812601"/>
</dbReference>
<feature type="compositionally biased region" description="Acidic residues" evidence="1">
    <location>
        <begin position="67"/>
        <end position="78"/>
    </location>
</feature>
<feature type="region of interest" description="Disordered" evidence="1">
    <location>
        <begin position="30"/>
        <end position="80"/>
    </location>
</feature>
<dbReference type="EMBL" id="UZAN01045518">
    <property type="protein sequence ID" value="VDP82766.1"/>
    <property type="molecule type" value="Genomic_DNA"/>
</dbReference>
<proteinExistence type="predicted"/>
<gene>
    <name evidence="3" type="ORF">ECPE_LOCUS8104</name>
</gene>
<protein>
    <submittedName>
        <fullName evidence="5">Defensin_propep domain-containing protein</fullName>
    </submittedName>
</protein>
<evidence type="ECO:0000313" key="4">
    <source>
        <dbReference type="Proteomes" id="UP000272942"/>
    </source>
</evidence>
<organism evidence="5">
    <name type="scientific">Echinostoma caproni</name>
    <dbReference type="NCBI Taxonomy" id="27848"/>
    <lineage>
        <taxon>Eukaryota</taxon>
        <taxon>Metazoa</taxon>
        <taxon>Spiralia</taxon>
        <taxon>Lophotrochozoa</taxon>
        <taxon>Platyhelminthes</taxon>
        <taxon>Trematoda</taxon>
        <taxon>Digenea</taxon>
        <taxon>Plagiorchiida</taxon>
        <taxon>Echinostomata</taxon>
        <taxon>Echinostomatoidea</taxon>
        <taxon>Echinostomatidae</taxon>
        <taxon>Echinostoma</taxon>
    </lineage>
</organism>
<keyword evidence="2" id="KW-0732">Signal</keyword>
<evidence type="ECO:0000256" key="2">
    <source>
        <dbReference type="SAM" id="SignalP"/>
    </source>
</evidence>
<reference evidence="3 4" key="2">
    <citation type="submission" date="2018-11" db="EMBL/GenBank/DDBJ databases">
        <authorList>
            <consortium name="Pathogen Informatics"/>
        </authorList>
    </citation>
    <scope>NUCLEOTIDE SEQUENCE [LARGE SCALE GENOMIC DNA]</scope>
    <source>
        <strain evidence="3 4">Egypt</strain>
    </source>
</reference>
<feature type="signal peptide" evidence="2">
    <location>
        <begin position="1"/>
        <end position="22"/>
    </location>
</feature>
<evidence type="ECO:0000313" key="3">
    <source>
        <dbReference type="EMBL" id="VDP82766.1"/>
    </source>
</evidence>
<name>A0A183AMB9_9TREM</name>